<reference evidence="4 5" key="1">
    <citation type="submission" date="2016-07" db="EMBL/GenBank/DDBJ databases">
        <title>Pervasive Adenine N6-methylation of Active Genes in Fungi.</title>
        <authorList>
            <consortium name="DOE Joint Genome Institute"/>
            <person name="Mondo S.J."/>
            <person name="Dannebaum R.O."/>
            <person name="Kuo R.C."/>
            <person name="Labutti K."/>
            <person name="Haridas S."/>
            <person name="Kuo A."/>
            <person name="Salamov A."/>
            <person name="Ahrendt S.R."/>
            <person name="Lipzen A."/>
            <person name="Sullivan W."/>
            <person name="Andreopoulos W.B."/>
            <person name="Clum A."/>
            <person name="Lindquist E."/>
            <person name="Daum C."/>
            <person name="Ramamoorthy G.K."/>
            <person name="Gryganskyi A."/>
            <person name="Culley D."/>
            <person name="Magnuson J.K."/>
            <person name="James T.Y."/>
            <person name="O'Malley M.A."/>
            <person name="Stajich J.E."/>
            <person name="Spatafora J.W."/>
            <person name="Visel A."/>
            <person name="Grigoriev I.V."/>
        </authorList>
    </citation>
    <scope>NUCLEOTIDE SEQUENCE [LARGE SCALE GENOMIC DNA]</scope>
    <source>
        <strain evidence="4 5">NRRL 3116</strain>
    </source>
</reference>
<dbReference type="PANTHER" id="PTHR16027">
    <property type="entry name" value="DILUTE DOMAIN-CONTAINING PROTEIN YPR089W"/>
    <property type="match status" value="1"/>
</dbReference>
<keyword evidence="5" id="KW-1185">Reference proteome</keyword>
<dbReference type="FunCoup" id="A0A1Y2GVM7">
    <property type="interactions" value="68"/>
</dbReference>
<name>A0A1Y2GVM7_9FUNG</name>
<dbReference type="GO" id="GO:0051020">
    <property type="term" value="F:GTPase binding"/>
    <property type="evidence" value="ECO:0007669"/>
    <property type="project" value="TreeGrafter"/>
</dbReference>
<feature type="repeat" description="ANK" evidence="1">
    <location>
        <begin position="95"/>
        <end position="127"/>
    </location>
</feature>
<gene>
    <name evidence="4" type="ORF">BCR41DRAFT_368403</name>
</gene>
<organism evidence="4 5">
    <name type="scientific">Lobosporangium transversale</name>
    <dbReference type="NCBI Taxonomy" id="64571"/>
    <lineage>
        <taxon>Eukaryota</taxon>
        <taxon>Fungi</taxon>
        <taxon>Fungi incertae sedis</taxon>
        <taxon>Mucoromycota</taxon>
        <taxon>Mortierellomycotina</taxon>
        <taxon>Mortierellomycetes</taxon>
        <taxon>Mortierellales</taxon>
        <taxon>Mortierellaceae</taxon>
        <taxon>Lobosporangium</taxon>
    </lineage>
</organism>
<dbReference type="AlphaFoldDB" id="A0A1Y2GVM7"/>
<feature type="region of interest" description="Disordered" evidence="2">
    <location>
        <begin position="1"/>
        <end position="35"/>
    </location>
</feature>
<keyword evidence="1" id="KW-0040">ANK repeat</keyword>
<dbReference type="PROSITE" id="PS50297">
    <property type="entry name" value="ANK_REP_REGION"/>
    <property type="match status" value="1"/>
</dbReference>
<evidence type="ECO:0000313" key="5">
    <source>
        <dbReference type="Proteomes" id="UP000193648"/>
    </source>
</evidence>
<dbReference type="GeneID" id="33568223"/>
<dbReference type="InterPro" id="IPR052072">
    <property type="entry name" value="Vascular_dev_regulator"/>
</dbReference>
<dbReference type="InterPro" id="IPR002710">
    <property type="entry name" value="Dilute_dom"/>
</dbReference>
<evidence type="ECO:0000256" key="1">
    <source>
        <dbReference type="PROSITE-ProRule" id="PRU00023"/>
    </source>
</evidence>
<dbReference type="Pfam" id="PF01843">
    <property type="entry name" value="DIL"/>
    <property type="match status" value="1"/>
</dbReference>
<dbReference type="Gene3D" id="1.25.40.20">
    <property type="entry name" value="Ankyrin repeat-containing domain"/>
    <property type="match status" value="1"/>
</dbReference>
<sequence>MNGPFQDVERLVVKQSQEATDPIPDPSPSHQSSTFDLEQLDDPQAIMAWNTTDEEKRARMSALFARAASNGDLGRLTDILDNFRDWVDINTHEEDGSTPLIYASCFGQTAAVSMLLNAGTQVDACDKFGWTALVWATNNKHEGIVRLLLEHGASPSAQTAKGRTVADFLKHDPNDTTKIAQIFQEPVSRTSFASDCTFMRANATLLDYEQFYNEISVQNSRLYPDRLENNEILSDIMMGGDRILSDQAEEEGEFDWENCLPDQMFVFSSSDIPHIIETIIVKMEPGRSRSYKPIPAYVIFLAARFAHNFSTPELLDELLDATVTAIQSTTKTDMTLNAFWISNTSSLLHFLRKDSSLRVASGIYQAQLETVLQDMVRMIILDAEKRIEPVLKPAILEHDTIVGMNEIQFQSDWAFSFWRGIASGNRMSRANKRASAPVAVFNQDLVQEPIGRMSLQMQRSPSPEQRGISPKTVTTMLSSLLFVMQIYDIHPQIIQYVVAQLLHYISCEIFNSMIQNRKYLSRSKALQARLNLSILEDWLCNNRLPSLLASHLAHVVQLLQLLQVLSQQKDLAMWIETRRKLDLLNPTQIKHVVSSYRYEVDEIQLPAEVTKYVLQVVADTEKVRRQSMSSTSGLKVPLSRRNSIIQWVSSSASDSSPSSSSSPYTDEVKDAGAVRRRSRSSASINEPIDKYDDESAKVKSSRHWLYFDVPENLGTRDENTERVFVPHIPQEIMSLLDKDAYF</sequence>
<evidence type="ECO:0000259" key="3">
    <source>
        <dbReference type="PROSITE" id="PS51126"/>
    </source>
</evidence>
<dbReference type="PROSITE" id="PS50088">
    <property type="entry name" value="ANK_REPEAT"/>
    <property type="match status" value="2"/>
</dbReference>
<dbReference type="SUPFAM" id="SSF48403">
    <property type="entry name" value="Ankyrin repeat"/>
    <property type="match status" value="1"/>
</dbReference>
<dbReference type="Proteomes" id="UP000193648">
    <property type="component" value="Unassembled WGS sequence"/>
</dbReference>
<evidence type="ECO:0000256" key="2">
    <source>
        <dbReference type="SAM" id="MobiDB-lite"/>
    </source>
</evidence>
<dbReference type="RefSeq" id="XP_021884080.1">
    <property type="nucleotide sequence ID" value="XM_022026380.1"/>
</dbReference>
<feature type="repeat" description="ANK" evidence="1">
    <location>
        <begin position="128"/>
        <end position="160"/>
    </location>
</feature>
<dbReference type="SMART" id="SM00248">
    <property type="entry name" value="ANK"/>
    <property type="match status" value="2"/>
</dbReference>
<feature type="domain" description="Dilute" evidence="3">
    <location>
        <begin position="320"/>
        <end position="619"/>
    </location>
</feature>
<dbReference type="InParanoid" id="A0A1Y2GVM7"/>
<dbReference type="SMART" id="SM01132">
    <property type="entry name" value="DIL"/>
    <property type="match status" value="1"/>
</dbReference>
<evidence type="ECO:0000313" key="4">
    <source>
        <dbReference type="EMBL" id="ORZ26315.1"/>
    </source>
</evidence>
<dbReference type="InterPro" id="IPR036770">
    <property type="entry name" value="Ankyrin_rpt-contain_sf"/>
</dbReference>
<dbReference type="OrthoDB" id="426293at2759"/>
<dbReference type="PROSITE" id="PS51126">
    <property type="entry name" value="DILUTE"/>
    <property type="match status" value="1"/>
</dbReference>
<dbReference type="InterPro" id="IPR002110">
    <property type="entry name" value="Ankyrin_rpt"/>
</dbReference>
<feature type="region of interest" description="Disordered" evidence="2">
    <location>
        <begin position="650"/>
        <end position="692"/>
    </location>
</feature>
<accession>A0A1Y2GVM7</accession>
<proteinExistence type="predicted"/>
<dbReference type="PANTHER" id="PTHR16027:SF6">
    <property type="entry name" value="DILUTE DOMAIN-CONTAINING PROTEIN"/>
    <property type="match status" value="1"/>
</dbReference>
<feature type="compositionally biased region" description="Low complexity" evidence="2">
    <location>
        <begin position="650"/>
        <end position="662"/>
    </location>
</feature>
<dbReference type="STRING" id="64571.A0A1Y2GVM7"/>
<comment type="caution">
    <text evidence="4">The sequence shown here is derived from an EMBL/GenBank/DDBJ whole genome shotgun (WGS) entry which is preliminary data.</text>
</comment>
<dbReference type="EMBL" id="MCFF01000007">
    <property type="protein sequence ID" value="ORZ26315.1"/>
    <property type="molecule type" value="Genomic_DNA"/>
</dbReference>
<protein>
    <recommendedName>
        <fullName evidence="3">Dilute domain-containing protein</fullName>
    </recommendedName>
</protein>
<dbReference type="Pfam" id="PF12796">
    <property type="entry name" value="Ank_2"/>
    <property type="match status" value="1"/>
</dbReference>